<keyword evidence="1" id="KW-0238">DNA-binding</keyword>
<accession>A0AAU7B2B1</accession>
<dbReference type="NCBIfam" id="TIGR01439">
    <property type="entry name" value="lp_hng_hel_AbrB"/>
    <property type="match status" value="1"/>
</dbReference>
<protein>
    <recommendedName>
        <fullName evidence="2">SpoVT-AbrB domain-containing protein</fullName>
    </recommendedName>
</protein>
<dbReference type="InterPro" id="IPR007159">
    <property type="entry name" value="SpoVT-AbrB_dom"/>
</dbReference>
<proteinExistence type="predicted"/>
<dbReference type="PROSITE" id="PS51740">
    <property type="entry name" value="SPOVT_ABRB"/>
    <property type="match status" value="1"/>
</dbReference>
<evidence type="ECO:0000259" key="2">
    <source>
        <dbReference type="PROSITE" id="PS51740"/>
    </source>
</evidence>
<dbReference type="KEGG" id="parq:DSM112329_04960"/>
<sequence length="80" mass="8824">MRLTSKGQVTIPKDLRERHGLAPGTEVEFVSDGTVLQLRRAWTAPTPDELESRLSGLEAAKDSWNGMTADEVMRLTRGDA</sequence>
<dbReference type="Pfam" id="PF04014">
    <property type="entry name" value="MazE_antitoxin"/>
    <property type="match status" value="1"/>
</dbReference>
<dbReference type="AlphaFoldDB" id="A0AAU7B2B1"/>
<name>A0AAU7B2B1_9ACTN</name>
<feature type="domain" description="SpoVT-AbrB" evidence="2">
    <location>
        <begin position="1"/>
        <end position="46"/>
    </location>
</feature>
<dbReference type="RefSeq" id="WP_354699249.1">
    <property type="nucleotide sequence ID" value="NZ_CP114014.1"/>
</dbReference>
<dbReference type="GO" id="GO:0003677">
    <property type="term" value="F:DNA binding"/>
    <property type="evidence" value="ECO:0007669"/>
    <property type="project" value="UniProtKB-UniRule"/>
</dbReference>
<gene>
    <name evidence="3" type="ORF">DSM112329_04960</name>
</gene>
<reference evidence="3" key="1">
    <citation type="submission" date="2022-12" db="EMBL/GenBank/DDBJ databases">
        <title>Paraconexibacter alkalitolerans sp. nov. and Baekduia alba sp. nov., isolated from soil and emended description of the genera Paraconexibacter (Chun et al., 2020) and Baekduia (An et al., 2020).</title>
        <authorList>
            <person name="Vieira S."/>
            <person name="Huber K.J."/>
            <person name="Geppert A."/>
            <person name="Wolf J."/>
            <person name="Neumann-Schaal M."/>
            <person name="Muesken M."/>
            <person name="Overmann J."/>
        </authorList>
    </citation>
    <scope>NUCLEOTIDE SEQUENCE</scope>
    <source>
        <strain evidence="3">AEG42_29</strain>
    </source>
</reference>
<dbReference type="SMART" id="SM00966">
    <property type="entry name" value="SpoVT_AbrB"/>
    <property type="match status" value="1"/>
</dbReference>
<dbReference type="InterPro" id="IPR037914">
    <property type="entry name" value="SpoVT-AbrB_sf"/>
</dbReference>
<dbReference type="EMBL" id="CP114014">
    <property type="protein sequence ID" value="XAY08064.1"/>
    <property type="molecule type" value="Genomic_DNA"/>
</dbReference>
<dbReference type="SUPFAM" id="SSF89447">
    <property type="entry name" value="AbrB/MazE/MraZ-like"/>
    <property type="match status" value="1"/>
</dbReference>
<evidence type="ECO:0000313" key="3">
    <source>
        <dbReference type="EMBL" id="XAY08064.1"/>
    </source>
</evidence>
<dbReference type="Gene3D" id="2.10.260.10">
    <property type="match status" value="1"/>
</dbReference>
<evidence type="ECO:0000256" key="1">
    <source>
        <dbReference type="PROSITE-ProRule" id="PRU01076"/>
    </source>
</evidence>
<organism evidence="3">
    <name type="scientific">Paraconexibacter sp. AEG42_29</name>
    <dbReference type="NCBI Taxonomy" id="2997339"/>
    <lineage>
        <taxon>Bacteria</taxon>
        <taxon>Bacillati</taxon>
        <taxon>Actinomycetota</taxon>
        <taxon>Thermoleophilia</taxon>
        <taxon>Solirubrobacterales</taxon>
        <taxon>Paraconexibacteraceae</taxon>
        <taxon>Paraconexibacter</taxon>
    </lineage>
</organism>